<comment type="subcellular location">
    <subcellularLocation>
        <location evidence="2">Cytoplasm</location>
    </subcellularLocation>
    <subcellularLocation>
        <location evidence="1">Peroxisome</location>
    </subcellularLocation>
</comment>
<name>A0A427YBE0_9TREE</name>
<dbReference type="GO" id="GO:0005778">
    <property type="term" value="C:peroxisomal membrane"/>
    <property type="evidence" value="ECO:0007669"/>
    <property type="project" value="TreeGrafter"/>
</dbReference>
<feature type="repeat" description="TPR" evidence="8">
    <location>
        <begin position="666"/>
        <end position="699"/>
    </location>
</feature>
<comment type="caution">
    <text evidence="10">The sequence shown here is derived from an EMBL/GenBank/DDBJ whole genome shotgun (WGS) entry which is preliminary data.</text>
</comment>
<evidence type="ECO:0000256" key="8">
    <source>
        <dbReference type="PROSITE-ProRule" id="PRU00339"/>
    </source>
</evidence>
<dbReference type="InterPro" id="IPR019734">
    <property type="entry name" value="TPR_rpt"/>
</dbReference>
<dbReference type="RefSeq" id="XP_028480542.1">
    <property type="nucleotide sequence ID" value="XM_028616685.1"/>
</dbReference>
<feature type="repeat" description="TPR" evidence="8">
    <location>
        <begin position="530"/>
        <end position="563"/>
    </location>
</feature>
<dbReference type="InterPro" id="IPR011990">
    <property type="entry name" value="TPR-like_helical_dom_sf"/>
</dbReference>
<dbReference type="STRING" id="105984.A0A427YBE0"/>
<evidence type="ECO:0000256" key="1">
    <source>
        <dbReference type="ARBA" id="ARBA00004275"/>
    </source>
</evidence>
<protein>
    <submittedName>
        <fullName evidence="10">Uncharacterized protein</fullName>
    </submittedName>
</protein>
<dbReference type="GO" id="GO:0016560">
    <property type="term" value="P:protein import into peroxisome matrix, docking"/>
    <property type="evidence" value="ECO:0007669"/>
    <property type="project" value="TreeGrafter"/>
</dbReference>
<evidence type="ECO:0000256" key="4">
    <source>
        <dbReference type="ARBA" id="ARBA00022490"/>
    </source>
</evidence>
<comment type="similarity">
    <text evidence="3">Belongs to the peroxisomal targeting signal receptor family.</text>
</comment>
<evidence type="ECO:0000256" key="6">
    <source>
        <dbReference type="ARBA" id="ARBA00022803"/>
    </source>
</evidence>
<feature type="repeat" description="TPR" evidence="8">
    <location>
        <begin position="632"/>
        <end position="665"/>
    </location>
</feature>
<reference evidence="10 11" key="1">
    <citation type="submission" date="2018-11" db="EMBL/GenBank/DDBJ databases">
        <title>Genome sequence of Apiotrichum porosum DSM 27194.</title>
        <authorList>
            <person name="Aliyu H."/>
            <person name="Gorte O."/>
            <person name="Ochsenreither K."/>
        </authorList>
    </citation>
    <scope>NUCLEOTIDE SEQUENCE [LARGE SCALE GENOMIC DNA]</scope>
    <source>
        <strain evidence="10 11">DSM 27194</strain>
    </source>
</reference>
<evidence type="ECO:0000313" key="10">
    <source>
        <dbReference type="EMBL" id="RSH88334.1"/>
    </source>
</evidence>
<dbReference type="SUPFAM" id="SSF48452">
    <property type="entry name" value="TPR-like"/>
    <property type="match status" value="1"/>
</dbReference>
<evidence type="ECO:0000256" key="5">
    <source>
        <dbReference type="ARBA" id="ARBA00022737"/>
    </source>
</evidence>
<evidence type="ECO:0000256" key="7">
    <source>
        <dbReference type="ARBA" id="ARBA00023140"/>
    </source>
</evidence>
<dbReference type="PROSITE" id="PS50005">
    <property type="entry name" value="TPR"/>
    <property type="match status" value="3"/>
</dbReference>
<dbReference type="PANTHER" id="PTHR10130">
    <property type="entry name" value="PEROXISOMAL TARGETING SIGNAL 1 RECEPTOR PEX5"/>
    <property type="match status" value="1"/>
</dbReference>
<dbReference type="Proteomes" id="UP000279236">
    <property type="component" value="Unassembled WGS sequence"/>
</dbReference>
<sequence>MSQFLSGGAVDCGPSNALKDVSSLVERDYGVQRDRFTPQAGSSSSSNAFRTRPGVQQQQAPSPQASAFDVSQLRTHLPPAQVAGPYVPVAHAAPAHAPAQQPSHWADSYSANGLGKGKARADAPVGVWGSEFAAQDQQQRAGSPALAPWQRGPTHAAPSPVAAYQQQPMFQQPTFQPAFQQQPMYHPPPNVITPNPQYFRQPPPTPALEQKAQEQVVQQERPAEAQQNAQAPLSGPDDELARTARALVDQLGQEDQLQTNEKLNNSQFVQLLRGLGTGSVVVQEGTGEVAEGEEVGDGAKFVAASSGGDWASAFIGSEGGATTTFDPVTVPITQPITSIPTEAPVKTGYMTPNYESHPPTLEIGQDAWSQQFQAALTMSDGAERLQARRKSVHFDEDQVMPGMPYDLAEAQQHTTAIPGATSMWEEGISGLAVDEDLDDDFDTEMLQHFNGMPRVASESAYGPAAHEGWGVLQDGWEEQVGAVHGPTAEPYLFHTSNPYALGSPIVRELSPTTMGVLELEAAVQQDPRDAAAWLALGLKQQENEREDAAIRALAKATQLAPDTREAYLALAVSYVNENQLSKAHASLEKWIELGQPEALLSQTPGETAAERQARIISRLIDIARQNPHDLDVDVQVALGVLFNSSEDYAKAEDCFNAALEARPTDWVLYNRLGATLANSGRSHEAIKYYHKALGMHPNFVRAQFNLGISYINLAQYRLAAQCILDAIRLQHADVTEGYGAGTNEGGSFTKGVTSDALWTTLRMACLHLQRPDLVNLANQQDLNGFPLEI</sequence>
<keyword evidence="7" id="KW-0576">Peroxisome</keyword>
<dbReference type="SMART" id="SM00028">
    <property type="entry name" value="TPR"/>
    <property type="match status" value="4"/>
</dbReference>
<dbReference type="EMBL" id="RSCE01000001">
    <property type="protein sequence ID" value="RSH88334.1"/>
    <property type="molecule type" value="Genomic_DNA"/>
</dbReference>
<feature type="compositionally biased region" description="Polar residues" evidence="9">
    <location>
        <begin position="39"/>
        <end position="49"/>
    </location>
</feature>
<dbReference type="PANTHER" id="PTHR10130:SF0">
    <property type="entry name" value="GH08708P"/>
    <property type="match status" value="1"/>
</dbReference>
<evidence type="ECO:0000256" key="9">
    <source>
        <dbReference type="SAM" id="MobiDB-lite"/>
    </source>
</evidence>
<evidence type="ECO:0000313" key="11">
    <source>
        <dbReference type="Proteomes" id="UP000279236"/>
    </source>
</evidence>
<evidence type="ECO:0000256" key="3">
    <source>
        <dbReference type="ARBA" id="ARBA00005348"/>
    </source>
</evidence>
<dbReference type="OrthoDB" id="10006023at2759"/>
<dbReference type="Gene3D" id="1.25.40.10">
    <property type="entry name" value="Tetratricopeptide repeat domain"/>
    <property type="match status" value="1"/>
</dbReference>
<feature type="compositionally biased region" description="Low complexity" evidence="9">
    <location>
        <begin position="56"/>
        <end position="67"/>
    </location>
</feature>
<dbReference type="GeneID" id="39585414"/>
<dbReference type="GO" id="GO:0005052">
    <property type="term" value="F:peroxisome matrix targeting signal-1 binding"/>
    <property type="evidence" value="ECO:0007669"/>
    <property type="project" value="TreeGrafter"/>
</dbReference>
<feature type="region of interest" description="Disordered" evidence="9">
    <location>
        <begin position="179"/>
        <end position="237"/>
    </location>
</feature>
<keyword evidence="5" id="KW-0677">Repeat</keyword>
<feature type="region of interest" description="Disordered" evidence="9">
    <location>
        <begin position="134"/>
        <end position="158"/>
    </location>
</feature>
<dbReference type="GO" id="GO:0005829">
    <property type="term" value="C:cytosol"/>
    <property type="evidence" value="ECO:0007669"/>
    <property type="project" value="TreeGrafter"/>
</dbReference>
<dbReference type="Pfam" id="PF13431">
    <property type="entry name" value="TPR_17"/>
    <property type="match status" value="1"/>
</dbReference>
<proteinExistence type="inferred from homology"/>
<organism evidence="10 11">
    <name type="scientific">Apiotrichum porosum</name>
    <dbReference type="NCBI Taxonomy" id="105984"/>
    <lineage>
        <taxon>Eukaryota</taxon>
        <taxon>Fungi</taxon>
        <taxon>Dikarya</taxon>
        <taxon>Basidiomycota</taxon>
        <taxon>Agaricomycotina</taxon>
        <taxon>Tremellomycetes</taxon>
        <taxon>Trichosporonales</taxon>
        <taxon>Trichosporonaceae</taxon>
        <taxon>Apiotrichum</taxon>
    </lineage>
</organism>
<accession>A0A427YBE0</accession>
<dbReference type="AlphaFoldDB" id="A0A427YBE0"/>
<feature type="region of interest" description="Disordered" evidence="9">
    <location>
        <begin position="29"/>
        <end position="68"/>
    </location>
</feature>
<keyword evidence="11" id="KW-1185">Reference proteome</keyword>
<gene>
    <name evidence="10" type="ORF">EHS24_000871</name>
</gene>
<evidence type="ECO:0000256" key="2">
    <source>
        <dbReference type="ARBA" id="ARBA00004496"/>
    </source>
</evidence>
<keyword evidence="6 8" id="KW-0802">TPR repeat</keyword>
<dbReference type="InterPro" id="IPR024111">
    <property type="entry name" value="PEX5/PEX5L"/>
</dbReference>
<keyword evidence="4" id="KW-0963">Cytoplasm</keyword>